<evidence type="ECO:0000313" key="1">
    <source>
        <dbReference type="EMBL" id="TXI29422.1"/>
    </source>
</evidence>
<organism evidence="1 2">
    <name type="scientific">Aquipseudomonas alcaligenes</name>
    <name type="common">Pseudomonas alcaligenes</name>
    <dbReference type="NCBI Taxonomy" id="43263"/>
    <lineage>
        <taxon>Bacteria</taxon>
        <taxon>Pseudomonadati</taxon>
        <taxon>Pseudomonadota</taxon>
        <taxon>Gammaproteobacteria</taxon>
        <taxon>Pseudomonadales</taxon>
        <taxon>Pseudomonadaceae</taxon>
        <taxon>Aquipseudomonas</taxon>
    </lineage>
</organism>
<comment type="caution">
    <text evidence="1">The sequence shown here is derived from an EMBL/GenBank/DDBJ whole genome shotgun (WGS) entry which is preliminary data.</text>
</comment>
<dbReference type="AlphaFoldDB" id="A0A5C7VY15"/>
<accession>A0A5C7VY15</accession>
<evidence type="ECO:0000313" key="2">
    <source>
        <dbReference type="Proteomes" id="UP000321110"/>
    </source>
</evidence>
<sequence length="94" mass="10394">MTDKAQMKAELLKATESLIDMANEGELRVLGELIGLQLLKACFVRRAGDLGMSAHQLESCRLEIEEKGRQVQELVQLLDECNANAVLAFTAPKH</sequence>
<name>A0A5C7VY15_AQUAC</name>
<reference evidence="1 2" key="1">
    <citation type="submission" date="2018-09" db="EMBL/GenBank/DDBJ databases">
        <title>Metagenome Assembled Genomes from an Advanced Water Purification Facility.</title>
        <authorList>
            <person name="Stamps B.W."/>
            <person name="Spear J.R."/>
        </authorList>
    </citation>
    <scope>NUCLEOTIDE SEQUENCE [LARGE SCALE GENOMIC DNA]</scope>
    <source>
        <strain evidence="1">Bin_52_1</strain>
    </source>
</reference>
<proteinExistence type="predicted"/>
<dbReference type="EMBL" id="SSFO01000252">
    <property type="protein sequence ID" value="TXI29422.1"/>
    <property type="molecule type" value="Genomic_DNA"/>
</dbReference>
<protein>
    <submittedName>
        <fullName evidence="1">Uncharacterized protein</fullName>
    </submittedName>
</protein>
<gene>
    <name evidence="1" type="ORF">E6Q69_14960</name>
</gene>
<dbReference type="Proteomes" id="UP000321110">
    <property type="component" value="Unassembled WGS sequence"/>
</dbReference>